<dbReference type="Gene3D" id="1.25.10.10">
    <property type="entry name" value="Leucine-rich Repeat Variant"/>
    <property type="match status" value="1"/>
</dbReference>
<feature type="non-terminal residue" evidence="5">
    <location>
        <position position="1"/>
    </location>
</feature>
<keyword evidence="1" id="KW-0677">Repeat</keyword>
<organism evidence="5 6">
    <name type="scientific">Juglans regia</name>
    <name type="common">English walnut</name>
    <dbReference type="NCBI Taxonomy" id="51240"/>
    <lineage>
        <taxon>Eukaryota</taxon>
        <taxon>Viridiplantae</taxon>
        <taxon>Streptophyta</taxon>
        <taxon>Embryophyta</taxon>
        <taxon>Tracheophyta</taxon>
        <taxon>Spermatophyta</taxon>
        <taxon>Magnoliopsida</taxon>
        <taxon>eudicotyledons</taxon>
        <taxon>Gunneridae</taxon>
        <taxon>Pentapetalae</taxon>
        <taxon>rosids</taxon>
        <taxon>fabids</taxon>
        <taxon>Fagales</taxon>
        <taxon>Juglandaceae</taxon>
        <taxon>Juglans</taxon>
    </lineage>
</organism>
<accession>A0A834D3P2</accession>
<dbReference type="SMART" id="SM00185">
    <property type="entry name" value="ARM"/>
    <property type="match status" value="3"/>
</dbReference>
<feature type="region of interest" description="Disordered" evidence="2">
    <location>
        <begin position="408"/>
        <end position="456"/>
    </location>
</feature>
<proteinExistence type="predicted"/>
<keyword evidence="3" id="KW-0472">Membrane</keyword>
<dbReference type="AlphaFoldDB" id="A0A834D3P2"/>
<dbReference type="InterPro" id="IPR000225">
    <property type="entry name" value="Armadillo"/>
</dbReference>
<dbReference type="Proteomes" id="UP000619265">
    <property type="component" value="Unassembled WGS sequence"/>
</dbReference>
<dbReference type="PANTHER" id="PTHR19316:SF18">
    <property type="entry name" value="HSP70-BINDING PROTEIN 1"/>
    <property type="match status" value="1"/>
</dbReference>
<sequence length="456" mass="50367">LAISRSFLNPLFAAYIYHSNSISRILLYISAFLANQAKKKKKKNEAEEERVFYFLILGFWVVVIMAKDGPNWEGLLKWSLAHADGTQPPRNLSEEDRRWFMEAMQSQTVDVIKRMKEITLVMQTPEQVLEAQGVTPADIEDILDELQEHVESIDMANDLHSIGGLVPLLGYLKNSHANIRAKAAEVVATIVQNNPRSQQLVMEANGLEPLLSNFTSDPDVAVQTKALGALSSLIRHNKPGITAFRLANGYAALRDALGSDSVRFQRKALNLIHYLLRENNSDCNVVSELGFPRMMMHLASSEDAEVREAAFRGLLELARDKTEGANGSLGEEDEKLKQLLQERIKGISLMSPEDLAAAWEERQLVDSLWNTCYKEPSSLREKGLLVLPGEDALPPDVASKHFEPPLRAWAANPSAKSPSSEKKQTPLLLGSGPPPDAADGRNNSGEGEDANGQLNG</sequence>
<gene>
    <name evidence="5" type="ORF">F2P56_007836</name>
</gene>
<dbReference type="Gramene" id="Jr03_23980_p1">
    <property type="protein sequence ID" value="cds.Jr03_23980_p1"/>
    <property type="gene ID" value="Jr03_23980"/>
</dbReference>
<dbReference type="InterPro" id="IPR050693">
    <property type="entry name" value="Hsp70_NEF-Inhibitors"/>
</dbReference>
<evidence type="ECO:0000256" key="3">
    <source>
        <dbReference type="SAM" id="Phobius"/>
    </source>
</evidence>
<evidence type="ECO:0000256" key="1">
    <source>
        <dbReference type="ARBA" id="ARBA00022737"/>
    </source>
</evidence>
<reference evidence="5" key="1">
    <citation type="submission" date="2015-10" db="EMBL/GenBank/DDBJ databases">
        <authorList>
            <person name="Martinez-Garcia P.J."/>
            <person name="Crepeau M.W."/>
            <person name="Puiu D."/>
            <person name="Gonzalez-Ibeas D."/>
            <person name="Whalen J."/>
            <person name="Stevens K."/>
            <person name="Paul R."/>
            <person name="Butterfield T."/>
            <person name="Britton M."/>
            <person name="Reagan R."/>
            <person name="Chakraborty S."/>
            <person name="Walawage S.L."/>
            <person name="Vasquez-Gross H.A."/>
            <person name="Cardeno C."/>
            <person name="Famula R."/>
            <person name="Pratt K."/>
            <person name="Kuruganti S."/>
            <person name="Aradhya M.K."/>
            <person name="Leslie C.A."/>
            <person name="Dandekar A.M."/>
            <person name="Salzberg S.L."/>
            <person name="Wegrzyn J.L."/>
            <person name="Langley C.H."/>
            <person name="Neale D.B."/>
        </authorList>
    </citation>
    <scope>NUCLEOTIDE SEQUENCE</scope>
    <source>
        <tissue evidence="5">Leaves</tissue>
    </source>
</reference>
<evidence type="ECO:0000313" key="6">
    <source>
        <dbReference type="Proteomes" id="UP000619265"/>
    </source>
</evidence>
<dbReference type="Pfam" id="PF08609">
    <property type="entry name" value="Fes1"/>
    <property type="match status" value="1"/>
</dbReference>
<dbReference type="InterPro" id="IPR016024">
    <property type="entry name" value="ARM-type_fold"/>
</dbReference>
<feature type="transmembrane region" description="Helical" evidence="3">
    <location>
        <begin position="51"/>
        <end position="67"/>
    </location>
</feature>
<keyword evidence="3" id="KW-0812">Transmembrane</keyword>
<dbReference type="FunFam" id="1.25.10.10:FF:000157">
    <property type="entry name" value="Hsp70-binding protein 1"/>
    <property type="match status" value="1"/>
</dbReference>
<comment type="caution">
    <text evidence="5">The sequence shown here is derived from an EMBL/GenBank/DDBJ whole genome shotgun (WGS) entry which is preliminary data.</text>
</comment>
<dbReference type="InterPro" id="IPR013918">
    <property type="entry name" value="Nucleotide_exch_fac_Fes1"/>
</dbReference>
<feature type="domain" description="TOG" evidence="4">
    <location>
        <begin position="110"/>
        <end position="353"/>
    </location>
</feature>
<reference evidence="5" key="2">
    <citation type="submission" date="2020-03" db="EMBL/GenBank/DDBJ databases">
        <title>Walnut 2.0.</title>
        <authorList>
            <person name="Marrano A."/>
            <person name="Britton M."/>
            <person name="Zimin A.V."/>
            <person name="Zaini P.A."/>
            <person name="Workman R."/>
            <person name="Puiu D."/>
            <person name="Bianco L."/>
            <person name="Allen B.J."/>
            <person name="Troggio M."/>
            <person name="Leslie C.A."/>
            <person name="Timp W."/>
            <person name="Dendekar A."/>
            <person name="Salzberg S.L."/>
            <person name="Neale D.B."/>
        </authorList>
    </citation>
    <scope>NUCLEOTIDE SEQUENCE</scope>
    <source>
        <tissue evidence="5">Leaves</tissue>
    </source>
</reference>
<keyword evidence="3" id="KW-1133">Transmembrane helix</keyword>
<dbReference type="InterPro" id="IPR034085">
    <property type="entry name" value="TOG"/>
</dbReference>
<name>A0A834D3P2_JUGRE</name>
<evidence type="ECO:0000256" key="2">
    <source>
        <dbReference type="SAM" id="MobiDB-lite"/>
    </source>
</evidence>
<dbReference type="InterPro" id="IPR011989">
    <property type="entry name" value="ARM-like"/>
</dbReference>
<dbReference type="SMART" id="SM01349">
    <property type="entry name" value="TOG"/>
    <property type="match status" value="1"/>
</dbReference>
<feature type="transmembrane region" description="Helical" evidence="3">
    <location>
        <begin position="12"/>
        <end position="31"/>
    </location>
</feature>
<evidence type="ECO:0000313" key="5">
    <source>
        <dbReference type="EMBL" id="KAF5476095.1"/>
    </source>
</evidence>
<evidence type="ECO:0000259" key="4">
    <source>
        <dbReference type="SMART" id="SM01349"/>
    </source>
</evidence>
<protein>
    <recommendedName>
        <fullName evidence="4">TOG domain-containing protein</fullName>
    </recommendedName>
</protein>
<dbReference type="PANTHER" id="PTHR19316">
    <property type="entry name" value="PROTEIN FOLDING REGULATOR"/>
    <property type="match status" value="1"/>
</dbReference>
<dbReference type="SUPFAM" id="SSF48371">
    <property type="entry name" value="ARM repeat"/>
    <property type="match status" value="1"/>
</dbReference>
<dbReference type="EMBL" id="LIHL02000003">
    <property type="protein sequence ID" value="KAF5476095.1"/>
    <property type="molecule type" value="Genomic_DNA"/>
</dbReference>